<reference evidence="1 2" key="1">
    <citation type="submission" date="2018-08" db="EMBL/GenBank/DDBJ databases">
        <title>Pallidiluteibacterium maritimus gen. nov., sp. nov., isolated from coastal sediment.</title>
        <authorList>
            <person name="Zhou L.Y."/>
        </authorList>
    </citation>
    <scope>NUCLEOTIDE SEQUENCE [LARGE SCALE GENOMIC DNA]</scope>
    <source>
        <strain evidence="1 2">XSD2</strain>
    </source>
</reference>
<keyword evidence="2" id="KW-1185">Reference proteome</keyword>
<name>A0A399SW59_9BACT</name>
<comment type="caution">
    <text evidence="1">The sequence shown here is derived from an EMBL/GenBank/DDBJ whole genome shotgun (WGS) entry which is preliminary data.</text>
</comment>
<dbReference type="OrthoDB" id="975810at2"/>
<evidence type="ECO:0008006" key="3">
    <source>
        <dbReference type="Google" id="ProtNLM"/>
    </source>
</evidence>
<dbReference type="EMBL" id="QWGR01000011">
    <property type="protein sequence ID" value="RIJ46912.1"/>
    <property type="molecule type" value="Genomic_DNA"/>
</dbReference>
<gene>
    <name evidence="1" type="ORF">D1614_16815</name>
</gene>
<organism evidence="1 2">
    <name type="scientific">Maribellus luteus</name>
    <dbReference type="NCBI Taxonomy" id="2305463"/>
    <lineage>
        <taxon>Bacteria</taxon>
        <taxon>Pseudomonadati</taxon>
        <taxon>Bacteroidota</taxon>
        <taxon>Bacteroidia</taxon>
        <taxon>Marinilabiliales</taxon>
        <taxon>Prolixibacteraceae</taxon>
        <taxon>Maribellus</taxon>
    </lineage>
</organism>
<sequence length="404" mass="45014">MVACSDEVEVNEISLSERHTITRSTVLNIKPEITGFDNASFEWRLIETPDGAKDSVIHDEAELEFIVIPTGEYGLRLLVSDKTGKDTLDTRVRVEPEAEPFSPYLSQVHDYLPGIGQFVNKLPKYDEGDTKETMIAKVNELLAGEDASMITLGGFGGYVVFGFDHTVVNIPGKRDFRVKGNAFGAASNPRPDAPFGGSCEPGVIMVAYDRNKNNEPDADEWYEIAGSAHNPETSEPWYPMAEEAGNNIELIREYKITYFRPEEETEGAIAEYIRWEDNRGNSGYKVKNAFHRQPYFPGWIDGDSYTLEGTLLPQNGIDESGQGNYFVLYAFDFGYADNYPNGHEKSGIDIDWAIDKDGNKVHLPGIDFVRVHCGVNQENGWLGECSTEVAGAEDLHLLEADNNE</sequence>
<dbReference type="Proteomes" id="UP000265926">
    <property type="component" value="Unassembled WGS sequence"/>
</dbReference>
<accession>A0A399SW59</accession>
<dbReference type="AlphaFoldDB" id="A0A399SW59"/>
<protein>
    <recommendedName>
        <fullName evidence="3">Cell surface protein</fullName>
    </recommendedName>
</protein>
<evidence type="ECO:0000313" key="1">
    <source>
        <dbReference type="EMBL" id="RIJ46912.1"/>
    </source>
</evidence>
<evidence type="ECO:0000313" key="2">
    <source>
        <dbReference type="Proteomes" id="UP000265926"/>
    </source>
</evidence>
<proteinExistence type="predicted"/>